<proteinExistence type="predicted"/>
<sequence>MEYLQKYTKNKFFNQKIPQIFNKLFILLILNSIIFTFVYAQFNPCNGKALLNESCDKDADCELKGSICLRQTCQCHPFYQMVKSEKGGSTSARCSRLPAKVGQECQSKCREPLFCRGGRCQCVQRGSTSIVNGECVSGEISKENIFLILFFIKVSRVGDRCSRHYDCTSPFSACVNHQCVCISGTIQQGSKCVATSNCPLGGAPAGICTRKAQPSQILNFVEEADTCSQGFYCVTTPESPVGHCCPAVCPLGSSVDSSFSCISGGSFGIPEVSTTQTTPSFSAFFGRDPPTNPPSLANLTRIFSHLLPRPACPSETHFCHFLAGDTFSQAICCKRPCNSMAPESLYLNGECVTRGQLGSECRFHEQCGAAEGMTCVKGQCQCIDGFSPLSDVITHPTKNPSQQCRRDCDKSSSISRDTNCLSKSQLGGPCFVQEQCPDQAGCYRGRCLCRCGYKMANSKCIPLPPPSTQRPQTVPSWQKILLNFLVFEFQLFQTIQIFLAFSAIFLLEVFRVKDTTTHIINFIIMHFQYVIYNNFFYFFKYYSLKMYLKIVGRYIN</sequence>
<comment type="caution">
    <text evidence="1">The sequence shown here is derived from an EMBL/GenBank/DDBJ whole genome shotgun (WGS) entry which is preliminary data.</text>
</comment>
<dbReference type="Proteomes" id="UP001497535">
    <property type="component" value="Unassembled WGS sequence"/>
</dbReference>
<accession>A0ACB0XT21</accession>
<keyword evidence="2" id="KW-1185">Reference proteome</keyword>
<organism evidence="1 2">
    <name type="scientific">Meloidogyne enterolobii</name>
    <name type="common">Root-knot nematode worm</name>
    <name type="synonym">Meloidogyne mayaguensis</name>
    <dbReference type="NCBI Taxonomy" id="390850"/>
    <lineage>
        <taxon>Eukaryota</taxon>
        <taxon>Metazoa</taxon>
        <taxon>Ecdysozoa</taxon>
        <taxon>Nematoda</taxon>
        <taxon>Chromadorea</taxon>
        <taxon>Rhabditida</taxon>
        <taxon>Tylenchina</taxon>
        <taxon>Tylenchomorpha</taxon>
        <taxon>Tylenchoidea</taxon>
        <taxon>Meloidogynidae</taxon>
        <taxon>Meloidogyninae</taxon>
        <taxon>Meloidogyne</taxon>
    </lineage>
</organism>
<name>A0ACB0XT21_MELEN</name>
<gene>
    <name evidence="1" type="ORF">MENTE1834_LOCUS3187</name>
</gene>
<evidence type="ECO:0000313" key="1">
    <source>
        <dbReference type="EMBL" id="CAK5016056.1"/>
    </source>
</evidence>
<reference evidence="1" key="1">
    <citation type="submission" date="2023-11" db="EMBL/GenBank/DDBJ databases">
        <authorList>
            <person name="Poullet M."/>
        </authorList>
    </citation>
    <scope>NUCLEOTIDE SEQUENCE</scope>
    <source>
        <strain evidence="1">E1834</strain>
    </source>
</reference>
<dbReference type="EMBL" id="CAVMJV010000002">
    <property type="protein sequence ID" value="CAK5016056.1"/>
    <property type="molecule type" value="Genomic_DNA"/>
</dbReference>
<evidence type="ECO:0000313" key="2">
    <source>
        <dbReference type="Proteomes" id="UP001497535"/>
    </source>
</evidence>
<protein>
    <submittedName>
        <fullName evidence="1">Uncharacterized protein</fullName>
    </submittedName>
</protein>